<dbReference type="AlphaFoldDB" id="A0A9N9IA72"/>
<comment type="caution">
    <text evidence="1">The sequence shown here is derived from an EMBL/GenBank/DDBJ whole genome shotgun (WGS) entry which is preliminary data.</text>
</comment>
<protein>
    <submittedName>
        <fullName evidence="1">9187_t:CDS:1</fullName>
    </submittedName>
</protein>
<evidence type="ECO:0000313" key="2">
    <source>
        <dbReference type="Proteomes" id="UP000789396"/>
    </source>
</evidence>
<evidence type="ECO:0000313" key="1">
    <source>
        <dbReference type="EMBL" id="CAG8727191.1"/>
    </source>
</evidence>
<accession>A0A9N9IA72</accession>
<gene>
    <name evidence="1" type="ORF">RFULGI_LOCUS11865</name>
</gene>
<dbReference type="Proteomes" id="UP000789396">
    <property type="component" value="Unassembled WGS sequence"/>
</dbReference>
<name>A0A9N9IA72_9GLOM</name>
<feature type="non-terminal residue" evidence="1">
    <location>
        <position position="87"/>
    </location>
</feature>
<reference evidence="1" key="1">
    <citation type="submission" date="2021-06" db="EMBL/GenBank/DDBJ databases">
        <authorList>
            <person name="Kallberg Y."/>
            <person name="Tangrot J."/>
            <person name="Rosling A."/>
        </authorList>
    </citation>
    <scope>NUCLEOTIDE SEQUENCE</scope>
    <source>
        <strain evidence="1">IN212</strain>
    </source>
</reference>
<proteinExistence type="predicted"/>
<organism evidence="1 2">
    <name type="scientific">Racocetra fulgida</name>
    <dbReference type="NCBI Taxonomy" id="60492"/>
    <lineage>
        <taxon>Eukaryota</taxon>
        <taxon>Fungi</taxon>
        <taxon>Fungi incertae sedis</taxon>
        <taxon>Mucoromycota</taxon>
        <taxon>Glomeromycotina</taxon>
        <taxon>Glomeromycetes</taxon>
        <taxon>Diversisporales</taxon>
        <taxon>Gigasporaceae</taxon>
        <taxon>Racocetra</taxon>
    </lineage>
</organism>
<dbReference type="EMBL" id="CAJVPZ010026951">
    <property type="protein sequence ID" value="CAG8727191.1"/>
    <property type="molecule type" value="Genomic_DNA"/>
</dbReference>
<keyword evidence="2" id="KW-1185">Reference proteome</keyword>
<sequence length="87" mass="8784">MQEAKIKTRETTTMTLIVNPLLIELLKLGAASDADGPFVAKGMDVPTEAGDVNATGVAAAGLGIESMLVDASAVIGKGEEVEGVIGD</sequence>